<evidence type="ECO:0000256" key="1">
    <source>
        <dbReference type="SAM" id="Phobius"/>
    </source>
</evidence>
<sequence length="130" mass="13818">MKHAPTAAGALLGLLFVTFGLNFFFNFIPMPADPSPPDAPHKLFMAALFPTGYLAFVKVLEITGGLLVALPKTRNLGLLILGPIVVNILAFHVFLTKGAGLFEPPVLLITALSAYLLFAGRRAFAGLLKA</sequence>
<evidence type="ECO:0000313" key="2">
    <source>
        <dbReference type="EMBL" id="MBB5037036.1"/>
    </source>
</evidence>
<proteinExistence type="predicted"/>
<feature type="transmembrane region" description="Helical" evidence="1">
    <location>
        <begin position="44"/>
        <end position="69"/>
    </location>
</feature>
<name>A0A7W7YIW4_9BACT</name>
<evidence type="ECO:0000313" key="3">
    <source>
        <dbReference type="Proteomes" id="UP000534294"/>
    </source>
</evidence>
<comment type="caution">
    <text evidence="2">The sequence shown here is derived from an EMBL/GenBank/DDBJ whole genome shotgun (WGS) entry which is preliminary data.</text>
</comment>
<keyword evidence="1" id="KW-0472">Membrane</keyword>
<dbReference type="RefSeq" id="WP_184206536.1">
    <property type="nucleotide sequence ID" value="NZ_JACHIF010000002.1"/>
</dbReference>
<keyword evidence="1" id="KW-0812">Transmembrane</keyword>
<keyword evidence="3" id="KW-1185">Reference proteome</keyword>
<dbReference type="AlphaFoldDB" id="A0A7W7YIW4"/>
<accession>A0A7W7YIW4</accession>
<feature type="transmembrane region" description="Helical" evidence="1">
    <location>
        <begin position="76"/>
        <end position="95"/>
    </location>
</feature>
<dbReference type="EMBL" id="JACHIF010000002">
    <property type="protein sequence ID" value="MBB5037036.1"/>
    <property type="molecule type" value="Genomic_DNA"/>
</dbReference>
<organism evidence="2 3">
    <name type="scientific">Prosthecobacter dejongeii</name>
    <dbReference type="NCBI Taxonomy" id="48465"/>
    <lineage>
        <taxon>Bacteria</taxon>
        <taxon>Pseudomonadati</taxon>
        <taxon>Verrucomicrobiota</taxon>
        <taxon>Verrucomicrobiia</taxon>
        <taxon>Verrucomicrobiales</taxon>
        <taxon>Verrucomicrobiaceae</taxon>
        <taxon>Prosthecobacter</taxon>
    </lineage>
</organism>
<feature type="transmembrane region" description="Helical" evidence="1">
    <location>
        <begin position="101"/>
        <end position="119"/>
    </location>
</feature>
<keyword evidence="1" id="KW-1133">Transmembrane helix</keyword>
<reference evidence="2 3" key="1">
    <citation type="submission" date="2020-08" db="EMBL/GenBank/DDBJ databases">
        <title>Genomic Encyclopedia of Type Strains, Phase IV (KMG-IV): sequencing the most valuable type-strain genomes for metagenomic binning, comparative biology and taxonomic classification.</title>
        <authorList>
            <person name="Goeker M."/>
        </authorList>
    </citation>
    <scope>NUCLEOTIDE SEQUENCE [LARGE SCALE GENOMIC DNA]</scope>
    <source>
        <strain evidence="2 3">DSM 12251</strain>
    </source>
</reference>
<dbReference type="Proteomes" id="UP000534294">
    <property type="component" value="Unassembled WGS sequence"/>
</dbReference>
<gene>
    <name evidence="2" type="ORF">HNQ64_001278</name>
</gene>
<protein>
    <submittedName>
        <fullName evidence="2">Putative membrane protein YphA (DoxX/SURF4 family)</fullName>
    </submittedName>
</protein>